<dbReference type="AlphaFoldDB" id="A0A6P5WHT7"/>
<dbReference type="InterPro" id="IPR036514">
    <property type="entry name" value="SGNH_hydro_sf"/>
</dbReference>
<dbReference type="Pfam" id="PF00657">
    <property type="entry name" value="Lipase_GDSL"/>
    <property type="match status" value="1"/>
</dbReference>
<dbReference type="GeneID" id="111274735"/>
<proteinExistence type="inferred from homology"/>
<dbReference type="InterPro" id="IPR008265">
    <property type="entry name" value="Lipase_GDSL_AS"/>
</dbReference>
<protein>
    <submittedName>
        <fullName evidence="5">GDSL esterase/lipase 1-like</fullName>
    </submittedName>
</protein>
<keyword evidence="4" id="KW-1185">Reference proteome</keyword>
<keyword evidence="2 3" id="KW-0732">Signal</keyword>
<dbReference type="SUPFAM" id="SSF52266">
    <property type="entry name" value="SGNH hydrolase"/>
    <property type="match status" value="1"/>
</dbReference>
<dbReference type="PROSITE" id="PS01098">
    <property type="entry name" value="LIPASE_GDSL_SER"/>
    <property type="match status" value="1"/>
</dbReference>
<accession>A0A6P5WHT7</accession>
<evidence type="ECO:0000256" key="3">
    <source>
        <dbReference type="SAM" id="SignalP"/>
    </source>
</evidence>
<gene>
    <name evidence="5" type="primary">LOC111274735</name>
</gene>
<dbReference type="PANTHER" id="PTHR45966:SF1">
    <property type="entry name" value="GDSL ESTERASE_LIPASE 1-RELATED"/>
    <property type="match status" value="1"/>
</dbReference>
<evidence type="ECO:0000256" key="1">
    <source>
        <dbReference type="ARBA" id="ARBA00008668"/>
    </source>
</evidence>
<dbReference type="CDD" id="cd01837">
    <property type="entry name" value="SGNH_plant_lipase_like"/>
    <property type="match status" value="1"/>
</dbReference>
<dbReference type="PANTHER" id="PTHR45966">
    <property type="entry name" value="GDSL-LIKE LIPASE/ACYLHYDROLASE"/>
    <property type="match status" value="1"/>
</dbReference>
<reference evidence="5" key="1">
    <citation type="submission" date="2025-08" db="UniProtKB">
        <authorList>
            <consortium name="RefSeq"/>
        </authorList>
    </citation>
    <scope>IDENTIFICATION</scope>
    <source>
        <tissue evidence="5">Fruit stalk</tissue>
    </source>
</reference>
<comment type="similarity">
    <text evidence="1">Belongs to the 'GDSL' lipolytic enzyme family.</text>
</comment>
<feature type="signal peptide" evidence="3">
    <location>
        <begin position="1"/>
        <end position="23"/>
    </location>
</feature>
<dbReference type="GO" id="GO:0016298">
    <property type="term" value="F:lipase activity"/>
    <property type="evidence" value="ECO:0007669"/>
    <property type="project" value="InterPro"/>
</dbReference>
<evidence type="ECO:0000313" key="5">
    <source>
        <dbReference type="RefSeq" id="XP_022715357.1"/>
    </source>
</evidence>
<dbReference type="GO" id="GO:0006629">
    <property type="term" value="P:lipid metabolic process"/>
    <property type="evidence" value="ECO:0007669"/>
    <property type="project" value="InterPro"/>
</dbReference>
<evidence type="ECO:0000313" key="4">
    <source>
        <dbReference type="Proteomes" id="UP000515121"/>
    </source>
</evidence>
<dbReference type="KEGG" id="dzi:111274735"/>
<name>A0A6P5WHT7_DURZI</name>
<sequence length="349" mass="38332">MSSLRFCVTALLVCASSVYLVGGRSLPKNHVALFILGDSMFDAGNNNYIETTFRANYCPYGETFFKYATGRFSDGRLIPDFIAEYANLPLIPPYLQPDNHQFTYGVNFASAGAGALAETGQGMAIDLRTQSSHFKNVEKLLRQKLGDAEAKILLSQAVYLITIGANDYLNYNAKSISESKEEYVGMVIGNLTAAIKEIYEKGGRKFGILALGDLGAFFPPMNVATILSQLHNAELSKVLKELNIQLEGFRYAKQDINLTAAEILSNPEIHGFKEVATACCGSGFNRRNFDCGGKRGNCTAYEVCSDPSEYLFFDAYHLTEKANKLIAELLWSGTPNITGPYNLKALFEA</sequence>
<dbReference type="RefSeq" id="XP_022715357.1">
    <property type="nucleotide sequence ID" value="XM_022859622.1"/>
</dbReference>
<dbReference type="InterPro" id="IPR001087">
    <property type="entry name" value="GDSL"/>
</dbReference>
<dbReference type="InterPro" id="IPR035669">
    <property type="entry name" value="SGNH_plant_lipase-like"/>
</dbReference>
<feature type="chain" id="PRO_5028153938" evidence="3">
    <location>
        <begin position="24"/>
        <end position="349"/>
    </location>
</feature>
<evidence type="ECO:0000256" key="2">
    <source>
        <dbReference type="ARBA" id="ARBA00022729"/>
    </source>
</evidence>
<dbReference type="Proteomes" id="UP000515121">
    <property type="component" value="Unplaced"/>
</dbReference>
<dbReference type="OrthoDB" id="1600564at2759"/>
<dbReference type="Gene3D" id="3.40.50.1110">
    <property type="entry name" value="SGNH hydrolase"/>
    <property type="match status" value="1"/>
</dbReference>
<dbReference type="InterPro" id="IPR044552">
    <property type="entry name" value="GLIP1-5/GLL25"/>
</dbReference>
<organism evidence="4 5">
    <name type="scientific">Durio zibethinus</name>
    <name type="common">Durian</name>
    <dbReference type="NCBI Taxonomy" id="66656"/>
    <lineage>
        <taxon>Eukaryota</taxon>
        <taxon>Viridiplantae</taxon>
        <taxon>Streptophyta</taxon>
        <taxon>Embryophyta</taxon>
        <taxon>Tracheophyta</taxon>
        <taxon>Spermatophyta</taxon>
        <taxon>Magnoliopsida</taxon>
        <taxon>eudicotyledons</taxon>
        <taxon>Gunneridae</taxon>
        <taxon>Pentapetalae</taxon>
        <taxon>rosids</taxon>
        <taxon>malvids</taxon>
        <taxon>Malvales</taxon>
        <taxon>Malvaceae</taxon>
        <taxon>Helicteroideae</taxon>
        <taxon>Durio</taxon>
    </lineage>
</organism>